<accession>A0A3G3K4Y4</accession>
<dbReference type="SUPFAM" id="SSF51445">
    <property type="entry name" value="(Trans)glycosidases"/>
    <property type="match status" value="1"/>
</dbReference>
<protein>
    <recommendedName>
        <fullName evidence="3">Family 2 glycosyl transferase</fullName>
    </recommendedName>
</protein>
<proteinExistence type="predicted"/>
<sequence length="681" mass="77215">MPARADKDYLQVYRQGKWENFLIKGVNMGISKPGYFPGEAAITREEYARWFEQIGSMHANTIRVYTIHPPDFYEALAAYNRKAKEPLYLLQGVWTEEEALAASGDAFDAKVQEDFHAEIKRTVDLIHGNADLPARPGHASGAYRADVSAYVLGWVLGVEWDPDMVASTDDSHVSAEPYQGRYFRTENATAFERWLADAMETTAAYEKDRYGWERPISFTNWVTTDLLKHPSEPSPHEDMVSVDPNHIESMPAFAAGEFASYHVYPYYPDFFNFDRTLNAYVDFRGEKNGYAGYLNRLRKAHGMPVLIAEFGVPSSRGMTHRNVNGLNQGFLNEKEQGEIDARLWQDIVHERMAGGLVFTWQDEWFKRTWNTMDLDDPDRRPFWSNAQTSEQQYGLMAFDPGEEPAIVLDGDSSEWKKAGIPSYPAGGNDRGVQSFSVTSDERYVYFLLNFNPEAAGKADAAILIDSVAGQGQNVLPNGSALWPDAGIDFAIDIRQAGESRVWVDSYYDPFEYQYGHLLHLIDEPKDAGQPGNGRWNPIRLALNKPLEIPDREGTDRYVPFEAYETGKLRFGNGDPNGADYDSLADIAVRGGTMEVRIPWQLLNVKDPSTRLVMADLWKEGLEGSRKTDGFRLAVVDGNEVPAERKPVLYRWDTWEQPRYHERLKTSYGILKGEFERSEAGE</sequence>
<dbReference type="EMBL" id="CP033433">
    <property type="protein sequence ID" value="AYQ75563.1"/>
    <property type="molecule type" value="Genomic_DNA"/>
</dbReference>
<organism evidence="1 2">
    <name type="scientific">Cohnella candidum</name>
    <dbReference type="NCBI Taxonomy" id="2674991"/>
    <lineage>
        <taxon>Bacteria</taxon>
        <taxon>Bacillati</taxon>
        <taxon>Bacillota</taxon>
        <taxon>Bacilli</taxon>
        <taxon>Bacillales</taxon>
        <taxon>Paenibacillaceae</taxon>
        <taxon>Cohnella</taxon>
    </lineage>
</organism>
<dbReference type="Gene3D" id="3.20.20.80">
    <property type="entry name" value="Glycosidases"/>
    <property type="match status" value="2"/>
</dbReference>
<evidence type="ECO:0000313" key="1">
    <source>
        <dbReference type="EMBL" id="AYQ75563.1"/>
    </source>
</evidence>
<dbReference type="InterPro" id="IPR017853">
    <property type="entry name" value="GH"/>
</dbReference>
<keyword evidence="2" id="KW-1185">Reference proteome</keyword>
<dbReference type="AlphaFoldDB" id="A0A3G3K4Y4"/>
<gene>
    <name evidence="1" type="ORF">EAV92_08860</name>
</gene>
<dbReference type="Proteomes" id="UP000269097">
    <property type="component" value="Chromosome"/>
</dbReference>
<reference evidence="1 2" key="1">
    <citation type="submission" date="2018-10" db="EMBL/GenBank/DDBJ databases">
        <title>Genome Sequence of Cohnella sp.</title>
        <authorList>
            <person name="Srinivasan S."/>
            <person name="Kim M.K."/>
        </authorList>
    </citation>
    <scope>NUCLEOTIDE SEQUENCE [LARGE SCALE GENOMIC DNA]</scope>
    <source>
        <strain evidence="1 2">18JY8-7</strain>
    </source>
</reference>
<name>A0A3G3K4Y4_9BACL</name>
<dbReference type="KEGG" id="coh:EAV92_08860"/>
<evidence type="ECO:0000313" key="2">
    <source>
        <dbReference type="Proteomes" id="UP000269097"/>
    </source>
</evidence>
<evidence type="ECO:0008006" key="3">
    <source>
        <dbReference type="Google" id="ProtNLM"/>
    </source>
</evidence>